<comment type="caution">
    <text evidence="1">The sequence shown here is derived from an EMBL/GenBank/DDBJ whole genome shotgun (WGS) entry which is preliminary data.</text>
</comment>
<evidence type="ECO:0000313" key="1">
    <source>
        <dbReference type="EMBL" id="KRX97842.1"/>
    </source>
</evidence>
<name>A0A0V0YD05_TRIPS</name>
<reference evidence="1 2" key="1">
    <citation type="submission" date="2015-01" db="EMBL/GenBank/DDBJ databases">
        <title>Evolution of Trichinella species and genotypes.</title>
        <authorList>
            <person name="Korhonen P.K."/>
            <person name="Edoardo P."/>
            <person name="Giuseppe L.R."/>
            <person name="Gasser R.B."/>
        </authorList>
    </citation>
    <scope>NUCLEOTIDE SEQUENCE [LARGE SCALE GENOMIC DNA]</scope>
    <source>
        <strain evidence="1">ISS141</strain>
    </source>
</reference>
<proteinExistence type="predicted"/>
<organism evidence="1 2">
    <name type="scientific">Trichinella pseudospiralis</name>
    <name type="common">Parasitic roundworm</name>
    <dbReference type="NCBI Taxonomy" id="6337"/>
    <lineage>
        <taxon>Eukaryota</taxon>
        <taxon>Metazoa</taxon>
        <taxon>Ecdysozoa</taxon>
        <taxon>Nematoda</taxon>
        <taxon>Enoplea</taxon>
        <taxon>Dorylaimia</taxon>
        <taxon>Trichinellida</taxon>
        <taxon>Trichinellidae</taxon>
        <taxon>Trichinella</taxon>
    </lineage>
</organism>
<accession>A0A0V0YD05</accession>
<dbReference type="EMBL" id="JYDU01000027">
    <property type="protein sequence ID" value="KRX97842.1"/>
    <property type="molecule type" value="Genomic_DNA"/>
</dbReference>
<dbReference type="AlphaFoldDB" id="A0A0V0YD05"/>
<dbReference type="Proteomes" id="UP000054815">
    <property type="component" value="Unassembled WGS sequence"/>
</dbReference>
<sequence>MQMLLPIDSASCVTASIYRRCWRQKMNKVQFNVQSDCTVRISAFSAAATAAAVVAVAGFCIDAQIDD</sequence>
<protein>
    <submittedName>
        <fullName evidence="1">Uncharacterized protein</fullName>
    </submittedName>
</protein>
<evidence type="ECO:0000313" key="2">
    <source>
        <dbReference type="Proteomes" id="UP000054815"/>
    </source>
</evidence>
<gene>
    <name evidence="1" type="ORF">T4E_6208</name>
</gene>